<feature type="compositionally biased region" description="Basic residues" evidence="1">
    <location>
        <begin position="173"/>
        <end position="188"/>
    </location>
</feature>
<reference evidence="2" key="1">
    <citation type="submission" date="2023-03" db="EMBL/GenBank/DDBJ databases">
        <title>Massive genome expansion in bonnet fungi (Mycena s.s.) driven by repeated elements and novel gene families across ecological guilds.</title>
        <authorList>
            <consortium name="Lawrence Berkeley National Laboratory"/>
            <person name="Harder C.B."/>
            <person name="Miyauchi S."/>
            <person name="Viragh M."/>
            <person name="Kuo A."/>
            <person name="Thoen E."/>
            <person name="Andreopoulos B."/>
            <person name="Lu D."/>
            <person name="Skrede I."/>
            <person name="Drula E."/>
            <person name="Henrissat B."/>
            <person name="Morin E."/>
            <person name="Kohler A."/>
            <person name="Barry K."/>
            <person name="LaButti K."/>
            <person name="Morin E."/>
            <person name="Salamov A."/>
            <person name="Lipzen A."/>
            <person name="Mereny Z."/>
            <person name="Hegedus B."/>
            <person name="Baldrian P."/>
            <person name="Stursova M."/>
            <person name="Weitz H."/>
            <person name="Taylor A."/>
            <person name="Grigoriev I.V."/>
            <person name="Nagy L.G."/>
            <person name="Martin F."/>
            <person name="Kauserud H."/>
        </authorList>
    </citation>
    <scope>NUCLEOTIDE SEQUENCE</scope>
    <source>
        <strain evidence="2">9284</strain>
    </source>
</reference>
<organism evidence="2 3">
    <name type="scientific">Roridomyces roridus</name>
    <dbReference type="NCBI Taxonomy" id="1738132"/>
    <lineage>
        <taxon>Eukaryota</taxon>
        <taxon>Fungi</taxon>
        <taxon>Dikarya</taxon>
        <taxon>Basidiomycota</taxon>
        <taxon>Agaricomycotina</taxon>
        <taxon>Agaricomycetes</taxon>
        <taxon>Agaricomycetidae</taxon>
        <taxon>Agaricales</taxon>
        <taxon>Marasmiineae</taxon>
        <taxon>Mycenaceae</taxon>
        <taxon>Roridomyces</taxon>
    </lineage>
</organism>
<accession>A0AAD7B018</accession>
<evidence type="ECO:0000256" key="1">
    <source>
        <dbReference type="SAM" id="MobiDB-lite"/>
    </source>
</evidence>
<keyword evidence="3" id="KW-1185">Reference proteome</keyword>
<feature type="region of interest" description="Disordered" evidence="1">
    <location>
        <begin position="297"/>
        <end position="330"/>
    </location>
</feature>
<feature type="region of interest" description="Disordered" evidence="1">
    <location>
        <begin position="383"/>
        <end position="464"/>
    </location>
</feature>
<feature type="compositionally biased region" description="Acidic residues" evidence="1">
    <location>
        <begin position="404"/>
        <end position="415"/>
    </location>
</feature>
<dbReference type="EMBL" id="JARKIF010000066">
    <property type="protein sequence ID" value="KAJ7605897.1"/>
    <property type="molecule type" value="Genomic_DNA"/>
</dbReference>
<dbReference type="AlphaFoldDB" id="A0AAD7B018"/>
<comment type="caution">
    <text evidence="2">The sequence shown here is derived from an EMBL/GenBank/DDBJ whole genome shotgun (WGS) entry which is preliminary data.</text>
</comment>
<protein>
    <submittedName>
        <fullName evidence="2">Uncharacterized protein</fullName>
    </submittedName>
</protein>
<feature type="compositionally biased region" description="Acidic residues" evidence="1">
    <location>
        <begin position="384"/>
        <end position="393"/>
    </location>
</feature>
<feature type="compositionally biased region" description="Acidic residues" evidence="1">
    <location>
        <begin position="423"/>
        <end position="435"/>
    </location>
</feature>
<name>A0AAD7B018_9AGAR</name>
<evidence type="ECO:0000313" key="2">
    <source>
        <dbReference type="EMBL" id="KAJ7605897.1"/>
    </source>
</evidence>
<evidence type="ECO:0000313" key="3">
    <source>
        <dbReference type="Proteomes" id="UP001221142"/>
    </source>
</evidence>
<dbReference type="Proteomes" id="UP001221142">
    <property type="component" value="Unassembled WGS sequence"/>
</dbReference>
<sequence length="524" mass="58731">MAIQISRPCPQDGFEKMDYAIGLEHVLGGMSQSNDFLQTREELAVKGGQGFIEQGGLVVLEKRRQNSQFIDLGPVLIEEKVDNTNEGPRLCRQGSQRYGFSVRSIRNFGHALHSREDRHKRRVSVLDAEVPDLWKASKNARIQLVLVFLHKESPESLESWAALKAQIFERRSPKGGHRERRRTSKRSLRIMSPPRIETPTERKIDCADAGRSVAIDWEDNIVVKERKEMGTGNSRLITVPSRASCHREPVVGRPFRAIFLTPNKNSGNLGTGNPSNELMPLRKDADLINTRHRRIDKGFDQSVGPSHADTGGGFIFSDPDTSDGQRLDLPPDDEQVLTVFKNAASGWQVSSNEMDLDGGAEEESLYVSRDDWRSVLAVLLEPGGGDEYDDSDDAPPRDSYANSPDEDDDDEVDPADEYHSPEASDDDSDSDEYMEEPAPSTSRAKRTRRRSSSSSSLQRHPKKLTARQRLDTYGLLFPFTPQSNQRITIKDIQRLTKLIGDTLKSDEIIEMLDESSTAPDKSMS</sequence>
<gene>
    <name evidence="2" type="ORF">FB45DRAFT_879050</name>
</gene>
<proteinExistence type="predicted"/>
<feature type="region of interest" description="Disordered" evidence="1">
    <location>
        <begin position="171"/>
        <end position="192"/>
    </location>
</feature>